<reference evidence="2 3" key="1">
    <citation type="submission" date="2017-03" db="EMBL/GenBank/DDBJ databases">
        <title>Genome of the blue death feigning beetle - Asbolus verrucosus.</title>
        <authorList>
            <person name="Rider S.D."/>
        </authorList>
    </citation>
    <scope>NUCLEOTIDE SEQUENCE [LARGE SCALE GENOMIC DNA]</scope>
    <source>
        <strain evidence="2">Butters</strain>
        <tissue evidence="2">Head and leg muscle</tissue>
    </source>
</reference>
<feature type="compositionally biased region" description="Polar residues" evidence="1">
    <location>
        <begin position="42"/>
        <end position="56"/>
    </location>
</feature>
<sequence>MARRAGGLATPPQLLLQVDPPSGGNVRNAGNDRLMADDGSSDDANTPLQSPRSQNTSREEDDSSNANESDCKSPSQR</sequence>
<gene>
    <name evidence="2" type="ORF">BDFB_003926</name>
</gene>
<dbReference type="AlphaFoldDB" id="A0A482W6G6"/>
<dbReference type="OrthoDB" id="6763829at2759"/>
<accession>A0A482W6G6</accession>
<organism evidence="2 3">
    <name type="scientific">Asbolus verrucosus</name>
    <name type="common">Desert ironclad beetle</name>
    <dbReference type="NCBI Taxonomy" id="1661398"/>
    <lineage>
        <taxon>Eukaryota</taxon>
        <taxon>Metazoa</taxon>
        <taxon>Ecdysozoa</taxon>
        <taxon>Arthropoda</taxon>
        <taxon>Hexapoda</taxon>
        <taxon>Insecta</taxon>
        <taxon>Pterygota</taxon>
        <taxon>Neoptera</taxon>
        <taxon>Endopterygota</taxon>
        <taxon>Coleoptera</taxon>
        <taxon>Polyphaga</taxon>
        <taxon>Cucujiformia</taxon>
        <taxon>Tenebrionidae</taxon>
        <taxon>Pimeliinae</taxon>
        <taxon>Asbolus</taxon>
    </lineage>
</organism>
<evidence type="ECO:0000313" key="3">
    <source>
        <dbReference type="Proteomes" id="UP000292052"/>
    </source>
</evidence>
<protein>
    <submittedName>
        <fullName evidence="2">Uncharacterized protein</fullName>
    </submittedName>
</protein>
<dbReference type="EMBL" id="QDEB01025346">
    <property type="protein sequence ID" value="RZC40525.1"/>
    <property type="molecule type" value="Genomic_DNA"/>
</dbReference>
<keyword evidence="3" id="KW-1185">Reference proteome</keyword>
<feature type="region of interest" description="Disordered" evidence="1">
    <location>
        <begin position="1"/>
        <end position="77"/>
    </location>
</feature>
<evidence type="ECO:0000313" key="2">
    <source>
        <dbReference type="EMBL" id="RZC40525.1"/>
    </source>
</evidence>
<comment type="caution">
    <text evidence="2">The sequence shown here is derived from an EMBL/GenBank/DDBJ whole genome shotgun (WGS) entry which is preliminary data.</text>
</comment>
<name>A0A482W6G6_ASBVE</name>
<proteinExistence type="predicted"/>
<dbReference type="Proteomes" id="UP000292052">
    <property type="component" value="Unassembled WGS sequence"/>
</dbReference>
<feature type="compositionally biased region" description="Polar residues" evidence="1">
    <location>
        <begin position="64"/>
        <end position="77"/>
    </location>
</feature>
<evidence type="ECO:0000256" key="1">
    <source>
        <dbReference type="SAM" id="MobiDB-lite"/>
    </source>
</evidence>